<dbReference type="EMBL" id="CP032125">
    <property type="protein sequence ID" value="AXX98062.1"/>
    <property type="molecule type" value="Genomic_DNA"/>
</dbReference>
<reference evidence="1 2" key="1">
    <citation type="submission" date="2018-09" db="EMBL/GenBank/DDBJ databases">
        <title>Profundibacter amoris BAR1 gen. nov., sp. nov., a new member of the Roseobacter clade isolated at Lokis Castle Vent Field on the Arctic Mid-Oceanic Ridge.</title>
        <authorList>
            <person name="Le Moine Bauer S."/>
            <person name="Sjoeberg A.G."/>
            <person name="L'Haridon S."/>
            <person name="Stokke R."/>
            <person name="Roalkvam I."/>
            <person name="Steen I.H."/>
            <person name="Dahle H."/>
        </authorList>
    </citation>
    <scope>NUCLEOTIDE SEQUENCE [LARGE SCALE GENOMIC DNA]</scope>
    <source>
        <strain evidence="1 2">BAR1</strain>
    </source>
</reference>
<protein>
    <submittedName>
        <fullName evidence="1">Uncharacterized protein</fullName>
    </submittedName>
</protein>
<proteinExistence type="predicted"/>
<dbReference type="OrthoDB" id="8444651at2"/>
<evidence type="ECO:0000313" key="1">
    <source>
        <dbReference type="EMBL" id="AXX98062.1"/>
    </source>
</evidence>
<dbReference type="KEGG" id="pamo:BAR1_09035"/>
<keyword evidence="2" id="KW-1185">Reference proteome</keyword>
<accession>A0A347UGT4</accession>
<dbReference type="Proteomes" id="UP000261704">
    <property type="component" value="Chromosome"/>
</dbReference>
<organism evidence="1 2">
    <name type="scientific">Profundibacter amoris</name>
    <dbReference type="NCBI Taxonomy" id="2171755"/>
    <lineage>
        <taxon>Bacteria</taxon>
        <taxon>Pseudomonadati</taxon>
        <taxon>Pseudomonadota</taxon>
        <taxon>Alphaproteobacteria</taxon>
        <taxon>Rhodobacterales</taxon>
        <taxon>Paracoccaceae</taxon>
        <taxon>Profundibacter</taxon>
    </lineage>
</organism>
<evidence type="ECO:0000313" key="2">
    <source>
        <dbReference type="Proteomes" id="UP000261704"/>
    </source>
</evidence>
<sequence>MRSNESIFGSDIAKVVEILFQLVEDLKKKTITYNFMSEDDFSRLPVNEMGVAYWKETLDRAHFASCSSIMRTVTWVNAINAAYESENHLSFISSLRALVEFTGDAVHSLGSVSLTLAESNSAIRKMLDGNVNPFFTSKELEDSLIHYTHARKLKKSDNTPETHIAKQTYHYVNELKPNNPKIYEMYKILCGFAHPAAESNAVYMNQLAENDWALVVEPGKSVISTFISDWQKEFANLPILATNHALCTLKILDVIDGNRYGNPFLSDINLSNVPLWNKCILATKL</sequence>
<dbReference type="RefSeq" id="WP_118942718.1">
    <property type="nucleotide sequence ID" value="NZ_CP032125.1"/>
</dbReference>
<gene>
    <name evidence="1" type="ORF">BAR1_09035</name>
</gene>
<dbReference type="AlphaFoldDB" id="A0A347UGT4"/>
<name>A0A347UGT4_9RHOB</name>